<dbReference type="EMBL" id="JAVFWL010000005">
    <property type="protein sequence ID" value="KAK6757826.1"/>
    <property type="molecule type" value="Genomic_DNA"/>
</dbReference>
<gene>
    <name evidence="3" type="primary">Necator_chrV.g20362</name>
    <name evidence="3" type="ORF">RB195_015570</name>
</gene>
<evidence type="ECO:0000259" key="2">
    <source>
        <dbReference type="Pfam" id="PF17921"/>
    </source>
</evidence>
<dbReference type="InterPro" id="IPR041588">
    <property type="entry name" value="Integrase_H2C2"/>
</dbReference>
<dbReference type="InterPro" id="IPR050951">
    <property type="entry name" value="Retrovirus_Pol_polyprotein"/>
</dbReference>
<evidence type="ECO:0000313" key="4">
    <source>
        <dbReference type="Proteomes" id="UP001303046"/>
    </source>
</evidence>
<dbReference type="PANTHER" id="PTHR37984:SF5">
    <property type="entry name" value="PROTEIN NYNRIN-LIKE"/>
    <property type="match status" value="1"/>
</dbReference>
<protein>
    <recommendedName>
        <fullName evidence="1">RNA-directed DNA polymerase</fullName>
        <ecNumber evidence="1">2.7.7.49</ecNumber>
    </recommendedName>
</protein>
<organism evidence="3 4">
    <name type="scientific">Necator americanus</name>
    <name type="common">Human hookworm</name>
    <dbReference type="NCBI Taxonomy" id="51031"/>
    <lineage>
        <taxon>Eukaryota</taxon>
        <taxon>Metazoa</taxon>
        <taxon>Ecdysozoa</taxon>
        <taxon>Nematoda</taxon>
        <taxon>Chromadorea</taxon>
        <taxon>Rhabditida</taxon>
        <taxon>Rhabditina</taxon>
        <taxon>Rhabditomorpha</taxon>
        <taxon>Strongyloidea</taxon>
        <taxon>Ancylostomatidae</taxon>
        <taxon>Bunostominae</taxon>
        <taxon>Necator</taxon>
    </lineage>
</organism>
<dbReference type="PANTHER" id="PTHR37984">
    <property type="entry name" value="PROTEIN CBG26694"/>
    <property type="match status" value="1"/>
</dbReference>
<accession>A0ABR1E7U6</accession>
<evidence type="ECO:0000256" key="1">
    <source>
        <dbReference type="ARBA" id="ARBA00012493"/>
    </source>
</evidence>
<dbReference type="Pfam" id="PF17921">
    <property type="entry name" value="Integrase_H2C2"/>
    <property type="match status" value="1"/>
</dbReference>
<keyword evidence="4" id="KW-1185">Reference proteome</keyword>
<name>A0ABR1E7U6_NECAM</name>
<proteinExistence type="predicted"/>
<feature type="domain" description="Integrase zinc-binding" evidence="2">
    <location>
        <begin position="16"/>
        <end position="65"/>
    </location>
</feature>
<dbReference type="Gene3D" id="1.10.340.70">
    <property type="match status" value="1"/>
</dbReference>
<evidence type="ECO:0000313" key="3">
    <source>
        <dbReference type="EMBL" id="KAK6757826.1"/>
    </source>
</evidence>
<comment type="caution">
    <text evidence="3">The sequence shown here is derived from an EMBL/GenBank/DDBJ whole genome shotgun (WGS) entry which is preliminary data.</text>
</comment>
<dbReference type="EC" id="2.7.7.49" evidence="1"/>
<sequence>MTTVEGCLLTASRRVVPKSLRYLVLSTLHKAHPGKTRVKMLARSFVYWPTMDSDIEKLVKTYPRCDPWQRIRPKLNYMHGQNRTRVDSSSC</sequence>
<reference evidence="3 4" key="1">
    <citation type="submission" date="2023-08" db="EMBL/GenBank/DDBJ databases">
        <title>A Necator americanus chromosomal reference genome.</title>
        <authorList>
            <person name="Ilik V."/>
            <person name="Petrzelkova K.J."/>
            <person name="Pardy F."/>
            <person name="Fuh T."/>
            <person name="Niatou-Singa F.S."/>
            <person name="Gouil Q."/>
            <person name="Baker L."/>
            <person name="Ritchie M.E."/>
            <person name="Jex A.R."/>
            <person name="Gazzola D."/>
            <person name="Li H."/>
            <person name="Toshio Fujiwara R."/>
            <person name="Zhan B."/>
            <person name="Aroian R.V."/>
            <person name="Pafco B."/>
            <person name="Schwarz E.M."/>
        </authorList>
    </citation>
    <scope>NUCLEOTIDE SEQUENCE [LARGE SCALE GENOMIC DNA]</scope>
    <source>
        <strain evidence="3 4">Aroian</strain>
        <tissue evidence="3">Whole animal</tissue>
    </source>
</reference>
<dbReference type="Proteomes" id="UP001303046">
    <property type="component" value="Unassembled WGS sequence"/>
</dbReference>